<feature type="transmembrane region" description="Helical" evidence="7">
    <location>
        <begin position="230"/>
        <end position="251"/>
    </location>
</feature>
<reference evidence="10" key="1">
    <citation type="journal article" date="2019" name="Int. J. Syst. Evol. Microbiol.">
        <title>The Global Catalogue of Microorganisms (GCM) 10K type strain sequencing project: providing services to taxonomists for standard genome sequencing and annotation.</title>
        <authorList>
            <consortium name="The Broad Institute Genomics Platform"/>
            <consortium name="The Broad Institute Genome Sequencing Center for Infectious Disease"/>
            <person name="Wu L."/>
            <person name="Ma J."/>
        </authorList>
    </citation>
    <scope>NUCLEOTIDE SEQUENCE [LARGE SCALE GENOMIC DNA]</scope>
    <source>
        <strain evidence="10">CGMCC 4.7329</strain>
    </source>
</reference>
<evidence type="ECO:0000256" key="6">
    <source>
        <dbReference type="SAM" id="MobiDB-lite"/>
    </source>
</evidence>
<feature type="transmembrane region" description="Helical" evidence="7">
    <location>
        <begin position="537"/>
        <end position="557"/>
    </location>
</feature>
<feature type="transmembrane region" description="Helical" evidence="7">
    <location>
        <begin position="359"/>
        <end position="379"/>
    </location>
</feature>
<dbReference type="Pfam" id="PF03176">
    <property type="entry name" value="MMPL"/>
    <property type="match status" value="2"/>
</dbReference>
<organism evidence="9 10">
    <name type="scientific">Nocardia rhizosphaerihabitans</name>
    <dbReference type="NCBI Taxonomy" id="1691570"/>
    <lineage>
        <taxon>Bacteria</taxon>
        <taxon>Bacillati</taxon>
        <taxon>Actinomycetota</taxon>
        <taxon>Actinomycetes</taxon>
        <taxon>Mycobacteriales</taxon>
        <taxon>Nocardiaceae</taxon>
        <taxon>Nocardia</taxon>
    </lineage>
</organism>
<dbReference type="SUPFAM" id="SSF82866">
    <property type="entry name" value="Multidrug efflux transporter AcrB transmembrane domain"/>
    <property type="match status" value="2"/>
</dbReference>
<evidence type="ECO:0000259" key="8">
    <source>
        <dbReference type="PROSITE" id="PS50156"/>
    </source>
</evidence>
<dbReference type="InterPro" id="IPR000731">
    <property type="entry name" value="SSD"/>
</dbReference>
<feature type="transmembrane region" description="Helical" evidence="7">
    <location>
        <begin position="623"/>
        <end position="641"/>
    </location>
</feature>
<name>A0ABQ2KYN7_9NOCA</name>
<keyword evidence="3 7" id="KW-0812">Transmembrane</keyword>
<dbReference type="EMBL" id="BMNE01000009">
    <property type="protein sequence ID" value="GGN95372.1"/>
    <property type="molecule type" value="Genomic_DNA"/>
</dbReference>
<dbReference type="PANTHER" id="PTHR33406:SF13">
    <property type="entry name" value="MEMBRANE PROTEIN YDFJ"/>
    <property type="match status" value="1"/>
</dbReference>
<keyword evidence="5 7" id="KW-0472">Membrane</keyword>
<dbReference type="RefSeq" id="WP_189033788.1">
    <property type="nucleotide sequence ID" value="NZ_BMNE01000009.1"/>
</dbReference>
<gene>
    <name evidence="9" type="ORF">GCM10011610_59300</name>
</gene>
<keyword evidence="2" id="KW-1003">Cell membrane</keyword>
<evidence type="ECO:0000256" key="4">
    <source>
        <dbReference type="ARBA" id="ARBA00022989"/>
    </source>
</evidence>
<protein>
    <submittedName>
        <fullName evidence="9">RND transporter</fullName>
    </submittedName>
</protein>
<dbReference type="Gene3D" id="1.20.1640.10">
    <property type="entry name" value="Multidrug efflux transporter AcrB transmembrane domain"/>
    <property type="match status" value="2"/>
</dbReference>
<dbReference type="PANTHER" id="PTHR33406">
    <property type="entry name" value="MEMBRANE PROTEIN MJ1562-RELATED"/>
    <property type="match status" value="1"/>
</dbReference>
<accession>A0ABQ2KYN7</accession>
<sequence>MTAPARLVIARPRTVLAAVVVFIGLCAAFGADVTQRLSAGGFTDQGSESALVDRLVTEHLGPQSPDVVALYTVPEGRTVDEIGPQVGAALERIDPALLARPVQSYWNAVPPVKNFLVSDDRRQAVALVFTAGDDTARIATYPSIADALRVPGIDTRLSGYSALNSEIVERSQRDLVVAESISLPLTLLILVLVFGGVLAGALPVLVGVLAVAGSLGVIRLLTETTEVTTFAVNIASLLGLGMAIDYGLFLVNRFREEYAESRDVPAAITRTYATAGRTVALSALLLMCAFAGTFVFPQAVLRSLGIGSVAAVALAAGLSLTVLPALLALFGARIGRAKPTTRTERFWTRVVDGVLRRPGVVTLVVGAILLVLAAPLTGIKLGDIDHRALPPDSEMRRTVEELTAKFPAAAGGATVVIRGVDGTPPQSGAVTSVLDDVDAITGVRDVLQVGRADDFVVLHAFLTAADRSEDATAAVQSIRALEPPAGTALAVGGDTAATADTVDSMVARMPLMIAMMVLATMVLLTVAFRSIMLPLKAVAMAFLSLAATFGVLTMIFYHGHLADPLGITAGPIPAGMLVLIIAVVFGLSTDYEVFLLSRMSEAHRDGADTATAVRIGTVKTARVITAAAVLLILVTGAFALSPLTPMRFLGLGMIIALILDATLVRMLLVPALVQLMGPANWWLPFRTLDRSDAAAPRAPEESTMEAALDRTAEGARR</sequence>
<comment type="caution">
    <text evidence="9">The sequence shown here is derived from an EMBL/GenBank/DDBJ whole genome shotgun (WGS) entry which is preliminary data.</text>
</comment>
<feature type="transmembrane region" description="Helical" evidence="7">
    <location>
        <begin position="279"/>
        <end position="297"/>
    </location>
</feature>
<dbReference type="Proteomes" id="UP000658127">
    <property type="component" value="Unassembled WGS sequence"/>
</dbReference>
<dbReference type="InterPro" id="IPR050545">
    <property type="entry name" value="Mycobact_MmpL"/>
</dbReference>
<feature type="transmembrane region" description="Helical" evidence="7">
    <location>
        <begin position="511"/>
        <end position="531"/>
    </location>
</feature>
<feature type="transmembrane region" description="Helical" evidence="7">
    <location>
        <begin position="569"/>
        <end position="589"/>
    </location>
</feature>
<feature type="transmembrane region" description="Helical" evidence="7">
    <location>
        <begin position="648"/>
        <end position="673"/>
    </location>
</feature>
<comment type="subcellular location">
    <subcellularLocation>
        <location evidence="1">Cell membrane</location>
        <topology evidence="1">Multi-pass membrane protein</topology>
    </subcellularLocation>
</comment>
<evidence type="ECO:0000256" key="2">
    <source>
        <dbReference type="ARBA" id="ARBA00022475"/>
    </source>
</evidence>
<dbReference type="PROSITE" id="PS50156">
    <property type="entry name" value="SSD"/>
    <property type="match status" value="1"/>
</dbReference>
<feature type="domain" description="SSD" evidence="8">
    <location>
        <begin position="200"/>
        <end position="329"/>
    </location>
</feature>
<evidence type="ECO:0000313" key="9">
    <source>
        <dbReference type="EMBL" id="GGN95372.1"/>
    </source>
</evidence>
<evidence type="ECO:0000313" key="10">
    <source>
        <dbReference type="Proteomes" id="UP000658127"/>
    </source>
</evidence>
<keyword evidence="10" id="KW-1185">Reference proteome</keyword>
<evidence type="ECO:0000256" key="5">
    <source>
        <dbReference type="ARBA" id="ARBA00023136"/>
    </source>
</evidence>
<feature type="region of interest" description="Disordered" evidence="6">
    <location>
        <begin position="694"/>
        <end position="717"/>
    </location>
</feature>
<feature type="transmembrane region" description="Helical" evidence="7">
    <location>
        <begin position="185"/>
        <end position="218"/>
    </location>
</feature>
<dbReference type="InterPro" id="IPR004869">
    <property type="entry name" value="MMPL_dom"/>
</dbReference>
<evidence type="ECO:0000256" key="3">
    <source>
        <dbReference type="ARBA" id="ARBA00022692"/>
    </source>
</evidence>
<keyword evidence="4 7" id="KW-1133">Transmembrane helix</keyword>
<evidence type="ECO:0000256" key="1">
    <source>
        <dbReference type="ARBA" id="ARBA00004651"/>
    </source>
</evidence>
<feature type="compositionally biased region" description="Basic and acidic residues" evidence="6">
    <location>
        <begin position="707"/>
        <end position="717"/>
    </location>
</feature>
<proteinExistence type="predicted"/>
<feature type="transmembrane region" description="Helical" evidence="7">
    <location>
        <begin position="309"/>
        <end position="332"/>
    </location>
</feature>
<evidence type="ECO:0000256" key="7">
    <source>
        <dbReference type="SAM" id="Phobius"/>
    </source>
</evidence>